<evidence type="ECO:0000256" key="7">
    <source>
        <dbReference type="ARBA" id="ARBA00023204"/>
    </source>
</evidence>
<dbReference type="Proteomes" id="UP000235015">
    <property type="component" value="Unassembled WGS sequence"/>
</dbReference>
<dbReference type="PROSITE" id="PS01124">
    <property type="entry name" value="HTH_ARAC_FAMILY_2"/>
    <property type="match status" value="1"/>
</dbReference>
<keyword evidence="4" id="KW-0227">DNA damage</keyword>
<comment type="catalytic activity">
    <reaction evidence="8">
        <text>a 6-O-methyl-2'-deoxyguanosine in DNA + L-cysteinyl-[protein] = S-methyl-L-cysteinyl-[protein] + a 2'-deoxyguanosine in DNA</text>
        <dbReference type="Rhea" id="RHEA:24000"/>
        <dbReference type="Rhea" id="RHEA-COMP:10131"/>
        <dbReference type="Rhea" id="RHEA-COMP:10132"/>
        <dbReference type="Rhea" id="RHEA-COMP:11367"/>
        <dbReference type="Rhea" id="RHEA-COMP:11368"/>
        <dbReference type="ChEBI" id="CHEBI:29950"/>
        <dbReference type="ChEBI" id="CHEBI:82612"/>
        <dbReference type="ChEBI" id="CHEBI:85445"/>
        <dbReference type="ChEBI" id="CHEBI:85448"/>
        <dbReference type="EC" id="2.1.1.63"/>
    </reaction>
</comment>
<evidence type="ECO:0000256" key="5">
    <source>
        <dbReference type="ARBA" id="ARBA00023015"/>
    </source>
</evidence>
<dbReference type="InterPro" id="IPR036217">
    <property type="entry name" value="MethylDNA_cys_MeTrfase_DNAb"/>
</dbReference>
<dbReference type="NCBIfam" id="TIGR00589">
    <property type="entry name" value="ogt"/>
    <property type="match status" value="1"/>
</dbReference>
<evidence type="ECO:0000256" key="1">
    <source>
        <dbReference type="ARBA" id="ARBA00001286"/>
    </source>
</evidence>
<dbReference type="STRING" id="1111735.GCA_000428045_00695"/>
<dbReference type="GO" id="GO:0003908">
    <property type="term" value="F:methylated-DNA-[protein]-cysteine S-methyltransferase activity"/>
    <property type="evidence" value="ECO:0007669"/>
    <property type="project" value="UniProtKB-EC"/>
</dbReference>
<keyword evidence="5" id="KW-0805">Transcription regulation</keyword>
<dbReference type="RefSeq" id="WP_273439683.1">
    <property type="nucleotide sequence ID" value="NZ_PKUN01000021.1"/>
</dbReference>
<dbReference type="InterPro" id="IPR036388">
    <property type="entry name" value="WH-like_DNA-bd_sf"/>
</dbReference>
<proteinExistence type="predicted"/>
<dbReference type="GO" id="GO:0043565">
    <property type="term" value="F:sequence-specific DNA binding"/>
    <property type="evidence" value="ECO:0007669"/>
    <property type="project" value="InterPro"/>
</dbReference>
<dbReference type="InterPro" id="IPR009057">
    <property type="entry name" value="Homeodomain-like_sf"/>
</dbReference>
<dbReference type="PANTHER" id="PTHR10815">
    <property type="entry name" value="METHYLATED-DNA--PROTEIN-CYSTEINE METHYLTRANSFERASE"/>
    <property type="match status" value="1"/>
</dbReference>
<dbReference type="SUPFAM" id="SSF46689">
    <property type="entry name" value="Homeodomain-like"/>
    <property type="match status" value="1"/>
</dbReference>
<dbReference type="SUPFAM" id="SSF53155">
    <property type="entry name" value="Methylated DNA-protein cysteine methyltransferase domain"/>
    <property type="match status" value="1"/>
</dbReference>
<dbReference type="GO" id="GO:0032259">
    <property type="term" value="P:methylation"/>
    <property type="evidence" value="ECO:0007669"/>
    <property type="project" value="UniProtKB-KW"/>
</dbReference>
<dbReference type="Gene3D" id="1.10.10.60">
    <property type="entry name" value="Homeodomain-like"/>
    <property type="match status" value="1"/>
</dbReference>
<name>A0A2N6CV76_9GAMM</name>
<evidence type="ECO:0000256" key="6">
    <source>
        <dbReference type="ARBA" id="ARBA00023163"/>
    </source>
</evidence>
<feature type="domain" description="HTH araC/xylS-type" evidence="9">
    <location>
        <begin position="17"/>
        <end position="114"/>
    </location>
</feature>
<keyword evidence="7" id="KW-0234">DNA repair</keyword>
<evidence type="ECO:0000256" key="8">
    <source>
        <dbReference type="ARBA" id="ARBA00049348"/>
    </source>
</evidence>
<dbReference type="AlphaFoldDB" id="A0A2N6CV76"/>
<dbReference type="Pfam" id="PF01035">
    <property type="entry name" value="DNA_binding_1"/>
    <property type="match status" value="1"/>
</dbReference>
<gene>
    <name evidence="10" type="ORF">C0630_11945</name>
</gene>
<dbReference type="InterPro" id="IPR001497">
    <property type="entry name" value="MethylDNA_cys_MeTrfase_AS"/>
</dbReference>
<keyword evidence="3 10" id="KW-0808">Transferase</keyword>
<dbReference type="PROSITE" id="PS00374">
    <property type="entry name" value="MGMT"/>
    <property type="match status" value="1"/>
</dbReference>
<dbReference type="Gene3D" id="3.30.160.70">
    <property type="entry name" value="Methylated DNA-protein cysteine methyltransferase domain"/>
    <property type="match status" value="1"/>
</dbReference>
<dbReference type="InterPro" id="IPR018060">
    <property type="entry name" value="HTH_AraC"/>
</dbReference>
<dbReference type="InterPro" id="IPR036631">
    <property type="entry name" value="MGMT_N_sf"/>
</dbReference>
<evidence type="ECO:0000259" key="9">
    <source>
        <dbReference type="PROSITE" id="PS01124"/>
    </source>
</evidence>
<organism evidence="10 11">
    <name type="scientific">Sedimenticola selenatireducens</name>
    <dbReference type="NCBI Taxonomy" id="191960"/>
    <lineage>
        <taxon>Bacteria</taxon>
        <taxon>Pseudomonadati</taxon>
        <taxon>Pseudomonadota</taxon>
        <taxon>Gammaproteobacteria</taxon>
        <taxon>Chromatiales</taxon>
        <taxon>Sedimenticolaceae</taxon>
        <taxon>Sedimenticola</taxon>
    </lineage>
</organism>
<dbReference type="PANTHER" id="PTHR10815:SF13">
    <property type="entry name" value="METHYLATED-DNA--PROTEIN-CYSTEINE METHYLTRANSFERASE"/>
    <property type="match status" value="1"/>
</dbReference>
<keyword evidence="6" id="KW-0804">Transcription</keyword>
<evidence type="ECO:0000256" key="4">
    <source>
        <dbReference type="ARBA" id="ARBA00022763"/>
    </source>
</evidence>
<dbReference type="Gene3D" id="1.10.10.10">
    <property type="entry name" value="Winged helix-like DNA-binding domain superfamily/Winged helix DNA-binding domain"/>
    <property type="match status" value="1"/>
</dbReference>
<accession>A0A2N6CV76</accession>
<dbReference type="GO" id="GO:0003700">
    <property type="term" value="F:DNA-binding transcription factor activity"/>
    <property type="evidence" value="ECO:0007669"/>
    <property type="project" value="InterPro"/>
</dbReference>
<keyword evidence="2 10" id="KW-0489">Methyltransferase</keyword>
<dbReference type="Pfam" id="PF12833">
    <property type="entry name" value="HTH_18"/>
    <property type="match status" value="1"/>
</dbReference>
<dbReference type="InterPro" id="IPR014048">
    <property type="entry name" value="MethylDNA_cys_MeTrfase_DNA-bd"/>
</dbReference>
<comment type="catalytic activity">
    <reaction evidence="1">
        <text>a 4-O-methyl-thymidine in DNA + L-cysteinyl-[protein] = a thymidine in DNA + S-methyl-L-cysteinyl-[protein]</text>
        <dbReference type="Rhea" id="RHEA:53428"/>
        <dbReference type="Rhea" id="RHEA-COMP:10131"/>
        <dbReference type="Rhea" id="RHEA-COMP:10132"/>
        <dbReference type="Rhea" id="RHEA-COMP:13555"/>
        <dbReference type="Rhea" id="RHEA-COMP:13556"/>
        <dbReference type="ChEBI" id="CHEBI:29950"/>
        <dbReference type="ChEBI" id="CHEBI:82612"/>
        <dbReference type="ChEBI" id="CHEBI:137386"/>
        <dbReference type="ChEBI" id="CHEBI:137387"/>
        <dbReference type="EC" id="2.1.1.63"/>
    </reaction>
</comment>
<dbReference type="EMBL" id="PKUN01000021">
    <property type="protein sequence ID" value="PLX61107.1"/>
    <property type="molecule type" value="Genomic_DNA"/>
</dbReference>
<dbReference type="SMART" id="SM00342">
    <property type="entry name" value="HTH_ARAC"/>
    <property type="match status" value="1"/>
</dbReference>
<evidence type="ECO:0000313" key="11">
    <source>
        <dbReference type="Proteomes" id="UP000235015"/>
    </source>
</evidence>
<evidence type="ECO:0000256" key="3">
    <source>
        <dbReference type="ARBA" id="ARBA00022679"/>
    </source>
</evidence>
<sequence length="283" mass="31336">MSDFSASESQLQYRRIARAIRFLREHADRQPALVEVAAEVGLSEYHFQRLFSRWAGVSPKRFLQYLTKERARAALRESRSLLDAAFEAGLSGPSRLHDLMISCEAMTPGQIKAQGAGLEIGYGWGAGPFGMALIAWTPHGVCHLGFHDEQELRFEDELTREWPEACLRRDEAQAGRLAAQIFSAQPQPGALHLVLRGTNFQIKVWEALLRVGSGELISYSRLATLAGSPGASRAVGSALAVNRIGYLIPCHRVIRETGEHGLYRWGSERKLVIQGWEAARSAG</sequence>
<comment type="caution">
    <text evidence="10">The sequence shown here is derived from an EMBL/GenBank/DDBJ whole genome shotgun (WGS) entry which is preliminary data.</text>
</comment>
<protein>
    <submittedName>
        <fullName evidence="10">6-O-methylguanine DNA methyltransferase</fullName>
    </submittedName>
</protein>
<evidence type="ECO:0000313" key="10">
    <source>
        <dbReference type="EMBL" id="PLX61107.1"/>
    </source>
</evidence>
<dbReference type="SUPFAM" id="SSF46767">
    <property type="entry name" value="Methylated DNA-protein cysteine methyltransferase, C-terminal domain"/>
    <property type="match status" value="1"/>
</dbReference>
<reference evidence="10 11" key="1">
    <citation type="submission" date="2017-11" db="EMBL/GenBank/DDBJ databases">
        <title>Genome-resolved metagenomics identifies genetic mobility, metabolic interactions, and unexpected diversity in perchlorate-reducing communities.</title>
        <authorList>
            <person name="Barnum T.P."/>
            <person name="Figueroa I.A."/>
            <person name="Carlstrom C.I."/>
            <person name="Lucas L.N."/>
            <person name="Engelbrektson A.L."/>
            <person name="Coates J.D."/>
        </authorList>
    </citation>
    <scope>NUCLEOTIDE SEQUENCE [LARGE SCALE GENOMIC DNA]</scope>
    <source>
        <strain evidence="10">BM301</strain>
    </source>
</reference>
<dbReference type="GO" id="GO:0006281">
    <property type="term" value="P:DNA repair"/>
    <property type="evidence" value="ECO:0007669"/>
    <property type="project" value="UniProtKB-KW"/>
</dbReference>
<dbReference type="CDD" id="cd06445">
    <property type="entry name" value="ATase"/>
    <property type="match status" value="1"/>
</dbReference>
<evidence type="ECO:0000256" key="2">
    <source>
        <dbReference type="ARBA" id="ARBA00022603"/>
    </source>
</evidence>